<sequence>MTNLFDKRYARFGALGRNFFNGRNHTFDGANPVNQQFVGPGAPRAAWVGLRYARD</sequence>
<accession>A0A318IFE8</accession>
<name>A0A318IFE8_BURPY</name>
<protein>
    <recommendedName>
        <fullName evidence="3">TonB-dependent receptor</fullName>
    </recommendedName>
</protein>
<dbReference type="Proteomes" id="UP000247755">
    <property type="component" value="Unassembled WGS sequence"/>
</dbReference>
<dbReference type="EMBL" id="QJJY01000014">
    <property type="protein sequence ID" value="PXX31161.1"/>
    <property type="molecule type" value="Genomic_DNA"/>
</dbReference>
<organism evidence="1 2">
    <name type="scientific">Burkholderia pyrrocinia</name>
    <name type="common">Pseudomonas pyrrocinia</name>
    <dbReference type="NCBI Taxonomy" id="60550"/>
    <lineage>
        <taxon>Bacteria</taxon>
        <taxon>Pseudomonadati</taxon>
        <taxon>Pseudomonadota</taxon>
        <taxon>Betaproteobacteria</taxon>
        <taxon>Burkholderiales</taxon>
        <taxon>Burkholderiaceae</taxon>
        <taxon>Burkholderia</taxon>
        <taxon>Burkholderia cepacia complex</taxon>
    </lineage>
</organism>
<evidence type="ECO:0000313" key="2">
    <source>
        <dbReference type="Proteomes" id="UP000247755"/>
    </source>
</evidence>
<gene>
    <name evidence="1" type="ORF">NA66_1014165</name>
</gene>
<dbReference type="AlphaFoldDB" id="A0A318IFE8"/>
<reference evidence="1 2" key="1">
    <citation type="submission" date="2018-05" db="EMBL/GenBank/DDBJ databases">
        <title>Comparative genomics of bacterial root endophytes of switchgrass collected from native prairies over two seasons.</title>
        <authorList>
            <person name="Tang Y."/>
        </authorList>
    </citation>
    <scope>NUCLEOTIDE SEQUENCE [LARGE SCALE GENOMIC DNA]</scope>
    <source>
        <strain evidence="1 2">NFIX32</strain>
    </source>
</reference>
<comment type="caution">
    <text evidence="1">The sequence shown here is derived from an EMBL/GenBank/DDBJ whole genome shotgun (WGS) entry which is preliminary data.</text>
</comment>
<proteinExistence type="predicted"/>
<evidence type="ECO:0000313" key="1">
    <source>
        <dbReference type="EMBL" id="PXX31161.1"/>
    </source>
</evidence>
<evidence type="ECO:0008006" key="3">
    <source>
        <dbReference type="Google" id="ProtNLM"/>
    </source>
</evidence>